<feature type="region of interest" description="Disordered" evidence="1">
    <location>
        <begin position="1"/>
        <end position="47"/>
    </location>
</feature>
<evidence type="ECO:0000256" key="1">
    <source>
        <dbReference type="SAM" id="MobiDB-lite"/>
    </source>
</evidence>
<feature type="compositionally biased region" description="Polar residues" evidence="1">
    <location>
        <begin position="33"/>
        <end position="45"/>
    </location>
</feature>
<organism evidence="2 3">
    <name type="scientific">Nephila pilipes</name>
    <name type="common">Giant wood spider</name>
    <name type="synonym">Nephila maculata</name>
    <dbReference type="NCBI Taxonomy" id="299642"/>
    <lineage>
        <taxon>Eukaryota</taxon>
        <taxon>Metazoa</taxon>
        <taxon>Ecdysozoa</taxon>
        <taxon>Arthropoda</taxon>
        <taxon>Chelicerata</taxon>
        <taxon>Arachnida</taxon>
        <taxon>Araneae</taxon>
        <taxon>Araneomorphae</taxon>
        <taxon>Entelegynae</taxon>
        <taxon>Araneoidea</taxon>
        <taxon>Nephilidae</taxon>
        <taxon>Nephila</taxon>
    </lineage>
</organism>
<reference evidence="2" key="1">
    <citation type="submission" date="2020-08" db="EMBL/GenBank/DDBJ databases">
        <title>Multicomponent nature underlies the extraordinary mechanical properties of spider dragline silk.</title>
        <authorList>
            <person name="Kono N."/>
            <person name="Nakamura H."/>
            <person name="Mori M."/>
            <person name="Yoshida Y."/>
            <person name="Ohtoshi R."/>
            <person name="Malay A.D."/>
            <person name="Moran D.A.P."/>
            <person name="Tomita M."/>
            <person name="Numata K."/>
            <person name="Arakawa K."/>
        </authorList>
    </citation>
    <scope>NUCLEOTIDE SEQUENCE</scope>
</reference>
<sequence>MHNQSSSISSNQNEAIFKTTINRTKTLKKKGNSKPNSGTYLSPPNYSHMYLESSRERCDRKSTRANQSQAFFPQSINQTETRAQSSAENAEIPRTNLPNGISSPVQLGRKSPIYNMATVASFHDL</sequence>
<feature type="compositionally biased region" description="Polar residues" evidence="1">
    <location>
        <begin position="77"/>
        <end position="88"/>
    </location>
</feature>
<dbReference type="EMBL" id="BMAW01013592">
    <property type="protein sequence ID" value="GFT34865.1"/>
    <property type="molecule type" value="Genomic_DNA"/>
</dbReference>
<keyword evidence="3" id="KW-1185">Reference proteome</keyword>
<gene>
    <name evidence="2" type="ORF">NPIL_350841</name>
</gene>
<dbReference type="AlphaFoldDB" id="A0A8X6NU43"/>
<comment type="caution">
    <text evidence="2">The sequence shown here is derived from an EMBL/GenBank/DDBJ whole genome shotgun (WGS) entry which is preliminary data.</text>
</comment>
<name>A0A8X6NU43_NEPPI</name>
<accession>A0A8X6NU43</accession>
<evidence type="ECO:0000313" key="3">
    <source>
        <dbReference type="Proteomes" id="UP000887013"/>
    </source>
</evidence>
<feature type="compositionally biased region" description="Low complexity" evidence="1">
    <location>
        <begin position="1"/>
        <end position="13"/>
    </location>
</feature>
<protein>
    <submittedName>
        <fullName evidence="2">Uncharacterized protein</fullName>
    </submittedName>
</protein>
<evidence type="ECO:0000313" key="2">
    <source>
        <dbReference type="EMBL" id="GFT34865.1"/>
    </source>
</evidence>
<feature type="region of interest" description="Disordered" evidence="1">
    <location>
        <begin position="77"/>
        <end position="104"/>
    </location>
</feature>
<proteinExistence type="predicted"/>
<dbReference type="Proteomes" id="UP000887013">
    <property type="component" value="Unassembled WGS sequence"/>
</dbReference>